<dbReference type="EMBL" id="CAEZYY010000044">
    <property type="protein sequence ID" value="CAB4767774.1"/>
    <property type="molecule type" value="Genomic_DNA"/>
</dbReference>
<name>A0A6J6V7U3_9ZZZZ</name>
<dbReference type="AlphaFoldDB" id="A0A6J6V7U3"/>
<gene>
    <name evidence="2" type="ORF">UFOPK2806_02233</name>
</gene>
<evidence type="ECO:0000313" key="2">
    <source>
        <dbReference type="EMBL" id="CAB4767774.1"/>
    </source>
</evidence>
<organism evidence="2">
    <name type="scientific">freshwater metagenome</name>
    <dbReference type="NCBI Taxonomy" id="449393"/>
    <lineage>
        <taxon>unclassified sequences</taxon>
        <taxon>metagenomes</taxon>
        <taxon>ecological metagenomes</taxon>
    </lineage>
</organism>
<evidence type="ECO:0000256" key="1">
    <source>
        <dbReference type="SAM" id="MobiDB-lite"/>
    </source>
</evidence>
<sequence>MSESSGLMGAPSYAVSLTSGSAMSEPIPGITDIPCSRKSSSISMISGGWGWVAGLIQTSPSTSGCIDPTHSVRAPPMLRPATTTPDERDASRW</sequence>
<accession>A0A6J6V7U3</accession>
<feature type="region of interest" description="Disordered" evidence="1">
    <location>
        <begin position="63"/>
        <end position="93"/>
    </location>
</feature>
<proteinExistence type="predicted"/>
<reference evidence="2" key="1">
    <citation type="submission" date="2020-05" db="EMBL/GenBank/DDBJ databases">
        <authorList>
            <person name="Chiriac C."/>
            <person name="Salcher M."/>
            <person name="Ghai R."/>
            <person name="Kavagutti S V."/>
        </authorList>
    </citation>
    <scope>NUCLEOTIDE SEQUENCE</scope>
</reference>
<protein>
    <submittedName>
        <fullName evidence="2">Unannotated protein</fullName>
    </submittedName>
</protein>